<dbReference type="InterPro" id="IPR023298">
    <property type="entry name" value="ATPase_P-typ_TM_dom_sf"/>
</dbReference>
<feature type="transmembrane region" description="Helical" evidence="11">
    <location>
        <begin position="55"/>
        <end position="77"/>
    </location>
</feature>
<dbReference type="InterPro" id="IPR023214">
    <property type="entry name" value="HAD_sf"/>
</dbReference>
<dbReference type="STRING" id="883.DvMF_2992"/>
<dbReference type="GO" id="GO:0046873">
    <property type="term" value="F:metal ion transmembrane transporter activity"/>
    <property type="evidence" value="ECO:0007669"/>
    <property type="project" value="UniProtKB-ARBA"/>
</dbReference>
<keyword evidence="3 11" id="KW-0812">Transmembrane</keyword>
<evidence type="ECO:0000256" key="5">
    <source>
        <dbReference type="ARBA" id="ARBA00022741"/>
    </source>
</evidence>
<dbReference type="SUPFAM" id="SSF81660">
    <property type="entry name" value="Metal cation-transporting ATPase, ATP-binding domain N"/>
    <property type="match status" value="1"/>
</dbReference>
<dbReference type="Pfam" id="PF08282">
    <property type="entry name" value="Hydrolase_3"/>
    <property type="match status" value="1"/>
</dbReference>
<dbReference type="GO" id="GO:0046872">
    <property type="term" value="F:metal ion binding"/>
    <property type="evidence" value="ECO:0007669"/>
    <property type="project" value="UniProtKB-KW"/>
</dbReference>
<evidence type="ECO:0000256" key="3">
    <source>
        <dbReference type="ARBA" id="ARBA00022692"/>
    </source>
</evidence>
<dbReference type="GO" id="GO:0016887">
    <property type="term" value="F:ATP hydrolysis activity"/>
    <property type="evidence" value="ECO:0007669"/>
    <property type="project" value="InterPro"/>
</dbReference>
<dbReference type="PROSITE" id="PS00154">
    <property type="entry name" value="ATPASE_E1_E2"/>
    <property type="match status" value="1"/>
</dbReference>
<dbReference type="InterPro" id="IPR008250">
    <property type="entry name" value="ATPase_P-typ_transduc_dom_A_sf"/>
</dbReference>
<dbReference type="Gene3D" id="2.70.150.10">
    <property type="entry name" value="Calcium-transporting ATPase, cytoplasmic transduction domain A"/>
    <property type="match status" value="1"/>
</dbReference>
<dbReference type="GO" id="GO:0015662">
    <property type="term" value="F:P-type ion transporter activity"/>
    <property type="evidence" value="ECO:0007669"/>
    <property type="project" value="UniProtKB-ARBA"/>
</dbReference>
<dbReference type="Gene3D" id="3.40.1110.10">
    <property type="entry name" value="Calcium-transporting ATPase, cytoplasmic domain N"/>
    <property type="match status" value="1"/>
</dbReference>
<feature type="compositionally biased region" description="Low complexity" evidence="10">
    <location>
        <begin position="367"/>
        <end position="377"/>
    </location>
</feature>
<keyword evidence="8 11" id="KW-1133">Transmembrane helix</keyword>
<feature type="compositionally biased region" description="Basic and acidic residues" evidence="10">
    <location>
        <begin position="13"/>
        <end position="22"/>
    </location>
</feature>
<feature type="transmembrane region" description="Helical" evidence="11">
    <location>
        <begin position="831"/>
        <end position="854"/>
    </location>
</feature>
<dbReference type="Gene3D" id="3.40.50.1000">
    <property type="entry name" value="HAD superfamily/HAD-like"/>
    <property type="match status" value="1"/>
</dbReference>
<feature type="transmembrane region" description="Helical" evidence="11">
    <location>
        <begin position="246"/>
        <end position="264"/>
    </location>
</feature>
<dbReference type="SUPFAM" id="SSF56784">
    <property type="entry name" value="HAD-like"/>
    <property type="match status" value="1"/>
</dbReference>
<dbReference type="FunFam" id="2.70.150.10:FF:000016">
    <property type="entry name" value="Calcium-transporting P-type ATPase putative"/>
    <property type="match status" value="1"/>
</dbReference>
<evidence type="ECO:0000256" key="1">
    <source>
        <dbReference type="ARBA" id="ARBA00004651"/>
    </source>
</evidence>
<feature type="region of interest" description="Disordered" evidence="10">
    <location>
        <begin position="1"/>
        <end position="46"/>
    </location>
</feature>
<comment type="subcellular location">
    <subcellularLocation>
        <location evidence="1">Cell membrane</location>
        <topology evidence="1">Multi-pass membrane protein</topology>
    </subcellularLocation>
</comment>
<name>B8DSH4_NITV9</name>
<dbReference type="InterPro" id="IPR044492">
    <property type="entry name" value="P_typ_ATPase_HD_dom"/>
</dbReference>
<evidence type="ECO:0000256" key="11">
    <source>
        <dbReference type="SAM" id="Phobius"/>
    </source>
</evidence>
<evidence type="ECO:0000256" key="2">
    <source>
        <dbReference type="ARBA" id="ARBA00022475"/>
    </source>
</evidence>
<dbReference type="InterPro" id="IPR023299">
    <property type="entry name" value="ATPase_P-typ_cyto_dom_N"/>
</dbReference>
<gene>
    <name evidence="13" type="ordered locus">DvMF_2992</name>
</gene>
<keyword evidence="6" id="KW-0067">ATP-binding</keyword>
<dbReference type="GO" id="GO:0019829">
    <property type="term" value="F:ATPase-coupled monoatomic cation transmembrane transporter activity"/>
    <property type="evidence" value="ECO:0007669"/>
    <property type="project" value="UniProtKB-ARBA"/>
</dbReference>
<dbReference type="Pfam" id="PF00690">
    <property type="entry name" value="Cation_ATPase_N"/>
    <property type="match status" value="1"/>
</dbReference>
<dbReference type="KEGG" id="dvm:DvMF_2992"/>
<accession>B8DSH4</accession>
<keyword evidence="4" id="KW-0479">Metal-binding</keyword>
<evidence type="ECO:0000256" key="9">
    <source>
        <dbReference type="ARBA" id="ARBA00023136"/>
    </source>
</evidence>
<dbReference type="GO" id="GO:0005524">
    <property type="term" value="F:ATP binding"/>
    <property type="evidence" value="ECO:0007669"/>
    <property type="project" value="UniProtKB-KW"/>
</dbReference>
<feature type="transmembrane region" description="Helical" evidence="11">
    <location>
        <begin position="83"/>
        <end position="104"/>
    </location>
</feature>
<dbReference type="PRINTS" id="PR00119">
    <property type="entry name" value="CATATPASE"/>
</dbReference>
<dbReference type="InterPro" id="IPR001757">
    <property type="entry name" value="P_typ_ATPase"/>
</dbReference>
<feature type="transmembrane region" description="Helical" evidence="11">
    <location>
        <begin position="896"/>
        <end position="915"/>
    </location>
</feature>
<dbReference type="SFLD" id="SFLDG00002">
    <property type="entry name" value="C1.7:_P-type_atpase_like"/>
    <property type="match status" value="1"/>
</dbReference>
<evidence type="ECO:0000256" key="4">
    <source>
        <dbReference type="ARBA" id="ARBA00022723"/>
    </source>
</evidence>
<keyword evidence="2" id="KW-1003">Cell membrane</keyword>
<keyword evidence="7" id="KW-1278">Translocase</keyword>
<evidence type="ECO:0000256" key="8">
    <source>
        <dbReference type="ARBA" id="ARBA00022989"/>
    </source>
</evidence>
<dbReference type="AlphaFoldDB" id="B8DSH4"/>
<dbReference type="EMBL" id="CP001197">
    <property type="protein sequence ID" value="ACL09929.1"/>
    <property type="molecule type" value="Genomic_DNA"/>
</dbReference>
<dbReference type="PRINTS" id="PR00120">
    <property type="entry name" value="HATPASE"/>
</dbReference>
<dbReference type="Pfam" id="PF00122">
    <property type="entry name" value="E1-E2_ATPase"/>
    <property type="match status" value="1"/>
</dbReference>
<feature type="transmembrane region" description="Helical" evidence="11">
    <location>
        <begin position="787"/>
        <end position="810"/>
    </location>
</feature>
<dbReference type="GO" id="GO:0005886">
    <property type="term" value="C:plasma membrane"/>
    <property type="evidence" value="ECO:0007669"/>
    <property type="project" value="UniProtKB-SubCell"/>
</dbReference>
<evidence type="ECO:0000256" key="6">
    <source>
        <dbReference type="ARBA" id="ARBA00022840"/>
    </source>
</evidence>
<proteinExistence type="predicted"/>
<evidence type="ECO:0000313" key="13">
    <source>
        <dbReference type="EMBL" id="ACL09929.1"/>
    </source>
</evidence>
<dbReference type="InterPro" id="IPR036412">
    <property type="entry name" value="HAD-like_sf"/>
</dbReference>
<feature type="region of interest" description="Disordered" evidence="10">
    <location>
        <begin position="169"/>
        <end position="188"/>
    </location>
</feature>
<dbReference type="OrthoDB" id="9763278at2"/>
<dbReference type="eggNOG" id="COG0474">
    <property type="taxonomic scope" value="Bacteria"/>
</dbReference>
<dbReference type="InterPro" id="IPR006068">
    <property type="entry name" value="ATPase_P-typ_cation-transptr_C"/>
</dbReference>
<dbReference type="InterPro" id="IPR018303">
    <property type="entry name" value="ATPase_P-typ_P_site"/>
</dbReference>
<dbReference type="PANTHER" id="PTHR42861">
    <property type="entry name" value="CALCIUM-TRANSPORTING ATPASE"/>
    <property type="match status" value="1"/>
</dbReference>
<organism evidence="13">
    <name type="scientific">Nitratidesulfovibrio vulgaris (strain DSM 19637 / Miyazaki F)</name>
    <name type="common">Desulfovibrio vulgaris</name>
    <dbReference type="NCBI Taxonomy" id="883"/>
    <lineage>
        <taxon>Bacteria</taxon>
        <taxon>Pseudomonadati</taxon>
        <taxon>Thermodesulfobacteriota</taxon>
        <taxon>Desulfovibrionia</taxon>
        <taxon>Desulfovibrionales</taxon>
        <taxon>Desulfovibrionaceae</taxon>
        <taxon>Nitratidesulfovibrio</taxon>
    </lineage>
</organism>
<dbReference type="Pfam" id="PF13246">
    <property type="entry name" value="Cation_ATPase"/>
    <property type="match status" value="1"/>
</dbReference>
<dbReference type="FunFam" id="3.40.50.1000:FF:000193">
    <property type="entry name" value="Plasma membrane calcium-transporting ATPase 2"/>
    <property type="match status" value="1"/>
</dbReference>
<keyword evidence="5" id="KW-0547">Nucleotide-binding</keyword>
<dbReference type="SFLD" id="SFLDF00027">
    <property type="entry name" value="p-type_atpase"/>
    <property type="match status" value="1"/>
</dbReference>
<feature type="transmembrane region" description="Helical" evidence="11">
    <location>
        <begin position="276"/>
        <end position="306"/>
    </location>
</feature>
<dbReference type="SFLD" id="SFLDS00003">
    <property type="entry name" value="Haloacid_Dehalogenase"/>
    <property type="match status" value="1"/>
</dbReference>
<dbReference type="GO" id="GO:0098662">
    <property type="term" value="P:inorganic cation transmembrane transport"/>
    <property type="evidence" value="ECO:0007669"/>
    <property type="project" value="UniProtKB-ARBA"/>
</dbReference>
<evidence type="ECO:0000256" key="10">
    <source>
        <dbReference type="SAM" id="MobiDB-lite"/>
    </source>
</evidence>
<dbReference type="Pfam" id="PF00689">
    <property type="entry name" value="Cation_ATPase_C"/>
    <property type="match status" value="1"/>
</dbReference>
<evidence type="ECO:0000256" key="7">
    <source>
        <dbReference type="ARBA" id="ARBA00022967"/>
    </source>
</evidence>
<reference evidence="13" key="1">
    <citation type="submission" date="2008-10" db="EMBL/GenBank/DDBJ databases">
        <title>Complete sequence of Desulfovibrio vulgaris str. 'Miyazaki F'.</title>
        <authorList>
            <person name="Lucas S."/>
            <person name="Copeland A."/>
            <person name="Lapidus A."/>
            <person name="Glavina del Rio T."/>
            <person name="Dalin E."/>
            <person name="Tice H."/>
            <person name="Bruce D."/>
            <person name="Goodwin L."/>
            <person name="Pitluck S."/>
            <person name="Sims D."/>
            <person name="Brettin T."/>
            <person name="Detter J.C."/>
            <person name="Han C."/>
            <person name="Larimer F."/>
            <person name="Land M."/>
            <person name="Hauser L."/>
            <person name="Kyrpides N."/>
            <person name="Mikhailova N."/>
            <person name="Hazen T.C."/>
            <person name="Richardson P."/>
        </authorList>
    </citation>
    <scope>NUCLEOTIDE SEQUENCE</scope>
    <source>
        <strain evidence="13">Miyazaki F</strain>
    </source>
</reference>
<feature type="domain" description="Cation-transporting P-type ATPase N-terminal" evidence="12">
    <location>
        <begin position="5"/>
        <end position="79"/>
    </location>
</feature>
<feature type="region of interest" description="Disordered" evidence="10">
    <location>
        <begin position="359"/>
        <end position="382"/>
    </location>
</feature>
<evidence type="ECO:0000259" key="12">
    <source>
        <dbReference type="SMART" id="SM00831"/>
    </source>
</evidence>
<keyword evidence="9 11" id="KW-0472">Membrane</keyword>
<feature type="transmembrane region" description="Helical" evidence="11">
    <location>
        <begin position="930"/>
        <end position="952"/>
    </location>
</feature>
<feature type="transmembrane region" description="Helical" evidence="11">
    <location>
        <begin position="761"/>
        <end position="781"/>
    </location>
</feature>
<dbReference type="InterPro" id="IPR059000">
    <property type="entry name" value="ATPase_P-type_domA"/>
</dbReference>
<dbReference type="InterPro" id="IPR004014">
    <property type="entry name" value="ATPase_P-typ_cation-transptr_N"/>
</dbReference>
<dbReference type="HOGENOM" id="CLU_002360_3_3_7"/>
<protein>
    <submittedName>
        <fullName evidence="13">ATPase, P-type (Transporting), HAD superfamily, subfamily IC</fullName>
    </submittedName>
</protein>
<feature type="transmembrane region" description="Helical" evidence="11">
    <location>
        <begin position="866"/>
        <end position="884"/>
    </location>
</feature>
<dbReference type="Gene3D" id="1.20.1110.10">
    <property type="entry name" value="Calcium-transporting ATPase, transmembrane domain"/>
    <property type="match status" value="1"/>
</dbReference>
<dbReference type="SUPFAM" id="SSF81665">
    <property type="entry name" value="Calcium ATPase, transmembrane domain M"/>
    <property type="match status" value="1"/>
</dbReference>
<feature type="compositionally biased region" description="Basic and acidic residues" evidence="10">
    <location>
        <begin position="31"/>
        <end position="46"/>
    </location>
</feature>
<sequence length="964" mass="102187">MTHPAWHAMTTDDVARTLHTDPTRGLSASQAEERLSRHGPNELTPEERASPLRMFLGQFANVLTVILLAAVVLSAAVGEVMDAAIILVIVLFCAVLGFVQEYRAEQALDALKKMLSPTTSVLRDGAEARIPSAQVVPGDVVLLEAGDRVPADARIVEAHAMRCDEAPLTGESVPVGKGTDPVPEDAGTADRRNMAFTGTTVTYGRGRAVVTATGMETAFGQIAREVATVETVKTPLEKRTEEIGKWLGIIALTICVLVAGFSIAREAMHGSVDFAFIVSMIMFAVSLAVAAVPEALAAIVTGALAIGMRQMARRGALVRRMPAVETLGCTTVICTDKTGTLTRGEMTVRALFTFSPAPPETAEKAGEATGAETEVTGSGYEPRGGLRPAGQGSAAFAGPPPREVQALLLAGVLCNDSELLPPGDSGQWTIRGDPTEAALVVAGLKLRAPDSGNAAESCPAWLAALPHTSGAGCALHLRAANPRVEEFPFSSERKRMTTVHDLSPQAAPVAGADRAAFMKGAPEVVLARCDRVLAGGEIRPLTYADRTAVQAAAERMAGRALRVLALSMLPLESGANPAPLTPPTEDEAEHSHVLLGLAGMMDPPRDEAAQAVATCRRVGIRPVMITGDHRLTAEAVAREIGIHREGDVVLTGDGLAALDDATFAGMVDRVSVYARVSPMDKLRIVKAWKARGDVVAMTGDGVNDAPALKQADIGVAMGIAGTEVAREAADMVLTDDNFASIVNAIELGRWIYDNIKKYLTFLLRCNITEVAVIGGMVLLLGPEYLPLLPAAILYINLATDGLPALALGVAPPDPDIMDRPPRDPRESVFTWDVKAFVLLAVCLEIPLFFALFLHDLADIGTARTEMFFLFIIVEMIIALNFRSMRFGIMQAPPHGWLLLSIVWEVALVAVLVQFAPVREAFGIHIPDGRTLGIITAFGAVVFASMEVAKVFIRKRLAAAPPQSA</sequence>
<dbReference type="SUPFAM" id="SSF81653">
    <property type="entry name" value="Calcium ATPase, transduction domain A"/>
    <property type="match status" value="1"/>
</dbReference>
<dbReference type="NCBIfam" id="TIGR01494">
    <property type="entry name" value="ATPase_P-type"/>
    <property type="match status" value="2"/>
</dbReference>
<dbReference type="SMART" id="SM00831">
    <property type="entry name" value="Cation_ATPase_N"/>
    <property type="match status" value="1"/>
</dbReference>